<name>A0A3M7KSN4_AUXPR</name>
<accession>A0A3M7KSN4</accession>
<dbReference type="SUPFAM" id="SSF49899">
    <property type="entry name" value="Concanavalin A-like lectins/glucanases"/>
    <property type="match status" value="2"/>
</dbReference>
<dbReference type="PROSITE" id="PS51762">
    <property type="entry name" value="GH16_2"/>
    <property type="match status" value="2"/>
</dbReference>
<comment type="caution">
    <text evidence="11">The sequence shown here is derived from an EMBL/GenBank/DDBJ whole genome shotgun (WGS) entry which is preliminary data.</text>
</comment>
<dbReference type="AlphaFoldDB" id="A0A3M7KSN4"/>
<evidence type="ECO:0000313" key="12">
    <source>
        <dbReference type="Proteomes" id="UP000279271"/>
    </source>
</evidence>
<evidence type="ECO:0000256" key="8">
    <source>
        <dbReference type="ARBA" id="ARBA00023316"/>
    </source>
</evidence>
<evidence type="ECO:0000256" key="7">
    <source>
        <dbReference type="ARBA" id="ARBA00023180"/>
    </source>
</evidence>
<evidence type="ECO:0000313" key="11">
    <source>
        <dbReference type="EMBL" id="RMZ52106.1"/>
    </source>
</evidence>
<evidence type="ECO:0000256" key="4">
    <source>
        <dbReference type="ARBA" id="ARBA00022968"/>
    </source>
</evidence>
<keyword evidence="5" id="KW-1133">Transmembrane helix</keyword>
<feature type="domain" description="GH16" evidence="10">
    <location>
        <begin position="56"/>
        <end position="432"/>
    </location>
</feature>
<dbReference type="InterPro" id="IPR013320">
    <property type="entry name" value="ConA-like_dom_sf"/>
</dbReference>
<evidence type="ECO:0000256" key="9">
    <source>
        <dbReference type="SAM" id="MobiDB-lite"/>
    </source>
</evidence>
<keyword evidence="8" id="KW-0961">Cell wall biogenesis/degradation</keyword>
<dbReference type="GO" id="GO:0006078">
    <property type="term" value="P:(1-&gt;6)-beta-D-glucan biosynthetic process"/>
    <property type="evidence" value="ECO:0007669"/>
    <property type="project" value="TreeGrafter"/>
</dbReference>
<dbReference type="Gene3D" id="2.60.120.200">
    <property type="match status" value="2"/>
</dbReference>
<keyword evidence="7" id="KW-0325">Glycoprotein</keyword>
<dbReference type="Pfam" id="PF03935">
    <property type="entry name" value="SKN1_KRE6_Sbg1"/>
    <property type="match status" value="2"/>
</dbReference>
<keyword evidence="4" id="KW-0735">Signal-anchor</keyword>
<evidence type="ECO:0000256" key="3">
    <source>
        <dbReference type="ARBA" id="ARBA00022692"/>
    </source>
</evidence>
<comment type="similarity">
    <text evidence="2">Belongs to the SKN1/KRE6 family.</text>
</comment>
<dbReference type="GO" id="GO:0005789">
    <property type="term" value="C:endoplasmic reticulum membrane"/>
    <property type="evidence" value="ECO:0007669"/>
    <property type="project" value="TreeGrafter"/>
</dbReference>
<evidence type="ECO:0000259" key="10">
    <source>
        <dbReference type="PROSITE" id="PS51762"/>
    </source>
</evidence>
<evidence type="ECO:0000256" key="5">
    <source>
        <dbReference type="ARBA" id="ARBA00022989"/>
    </source>
</evidence>
<dbReference type="EMBL" id="QOKY01000215">
    <property type="protein sequence ID" value="RMZ52106.1"/>
    <property type="molecule type" value="Genomic_DNA"/>
</dbReference>
<dbReference type="GO" id="GO:0005886">
    <property type="term" value="C:plasma membrane"/>
    <property type="evidence" value="ECO:0007669"/>
    <property type="project" value="TreeGrafter"/>
</dbReference>
<dbReference type="InterPro" id="IPR005629">
    <property type="entry name" value="Skn1/Kre6/Sbg1"/>
</dbReference>
<dbReference type="PANTHER" id="PTHR31361">
    <property type="entry name" value="BETA-GLUCAN SYNTHESIS-ASSOCIATED PROTEIN KRE6-RELATED"/>
    <property type="match status" value="1"/>
</dbReference>
<proteinExistence type="inferred from homology"/>
<feature type="domain" description="GH16" evidence="10">
    <location>
        <begin position="583"/>
        <end position="964"/>
    </location>
</feature>
<gene>
    <name evidence="11" type="ORF">APUTEX25_001300</name>
</gene>
<dbReference type="PANTHER" id="PTHR31361:SF1">
    <property type="entry name" value="BETA-GLUCAN SYNTHESIS-ASSOCIATED PROTEIN KRE6-RELATED"/>
    <property type="match status" value="1"/>
</dbReference>
<evidence type="ECO:0000256" key="2">
    <source>
        <dbReference type="ARBA" id="ARBA00010962"/>
    </source>
</evidence>
<dbReference type="GO" id="GO:0071555">
    <property type="term" value="P:cell wall organization"/>
    <property type="evidence" value="ECO:0007669"/>
    <property type="project" value="UniProtKB-KW"/>
</dbReference>
<feature type="region of interest" description="Disordered" evidence="9">
    <location>
        <begin position="794"/>
        <end position="813"/>
    </location>
</feature>
<organism evidence="11 12">
    <name type="scientific">Auxenochlorella protothecoides</name>
    <name type="common">Green microalga</name>
    <name type="synonym">Chlorella protothecoides</name>
    <dbReference type="NCBI Taxonomy" id="3075"/>
    <lineage>
        <taxon>Eukaryota</taxon>
        <taxon>Viridiplantae</taxon>
        <taxon>Chlorophyta</taxon>
        <taxon>core chlorophytes</taxon>
        <taxon>Trebouxiophyceae</taxon>
        <taxon>Chlorellales</taxon>
        <taxon>Chlorellaceae</taxon>
        <taxon>Auxenochlorella</taxon>
    </lineage>
</organism>
<keyword evidence="3" id="KW-0812">Transmembrane</keyword>
<sequence length="1026" mass="111082">MLALHVAATTGPCTQQLLDTGTSSNLAANIDPDSPATACSMAVCTSTELGGCASAAKENLILVMSDEFNKDGRGLAVYQNDPLWTAENLYYQPTSDMEVYTAQQVATGGGSLEITINKGVGQGISQAPDGSSTSVAMPFVSGMVSSWNKFCFTGGYLEVSAVMPGDDFYSGFWPATWMMGNLGRAGYMASTGGMWPYSYDVCDAAAGKVDWSSLPGQRFSACPDTAGNNQTRYGWPAGVGRGAPEVDLFEMSVPSSVNGLKGTPTAHDSDYSLPYVSQTLQMAPLQPPGTAFMASGVNYPGASSDFDTQKSSWSGIYGRPGNTYQDSFSAVSSINTSFFSEYHNFGLFWQPGEVLRWYIDGQITFEITAAALTAVSNSSGAEVGQRQIPLEAMYIIMNLGMSNDFTPVDLYRLSFPATMKVDYIRLYQDPTAINVGCSPTAYPTQQYLACNKDLYIVLKEDRGRIPGGCTSGALASQPALSIGLLAMLVRGSMLLAQSLVLGKYIQDRCFLDQQPPARPATPPDLTPRLFNCLPSSVLVLGHVARGETCRTRGAAVGVPQALLDGIDETTPLDACTKSVCVATRWGACSGKPTAMSLVMSDEFGNPKKSLAVGVRDRKWTAEKLHYSATQDIEVYQPEQVQVRGGALELKMSKRSSTAVMQGVDGSMKEVSSKYASGMVTSWNKFCFTGGYVEVSAQLPGDDVTPGFWPAIWMMGNLARPGYLATAEGMWPYSYSTCDDAAGKVAWSTLPGQRFSACMDRPGQDRGRFGWEQGRGRGAPEVDLVEVGMGYRKVDKEGRAKGAGSPPTASHSLQMAPLQPPGTPFMERGVAYPGSQTHHKTTENDWKGVHGRPGNLWQDCFSAKSLLNGTFYAQFHKFGLFWQPGEVMRWTIDDQVVFEVNADALVEVTNATGAYAGPRSIPNEAMYLVMNFGMSYSFSSVDLAHLAFPSIMKIDHVRLYQLTDKINVGCSPMRYPTSQYLACNKERFVPLKEDKIRIPDRCLSTTRSYLPALVWIAALAAYLYYKS</sequence>
<protein>
    <recommendedName>
        <fullName evidence="10">GH16 domain-containing protein</fullName>
    </recommendedName>
</protein>
<keyword evidence="6" id="KW-0472">Membrane</keyword>
<comment type="subcellular location">
    <subcellularLocation>
        <location evidence="1">Membrane</location>
        <topology evidence="1">Single-pass type II membrane protein</topology>
    </subcellularLocation>
</comment>
<evidence type="ECO:0000256" key="6">
    <source>
        <dbReference type="ARBA" id="ARBA00023136"/>
    </source>
</evidence>
<evidence type="ECO:0000256" key="1">
    <source>
        <dbReference type="ARBA" id="ARBA00004606"/>
    </source>
</evidence>
<dbReference type="Proteomes" id="UP000279271">
    <property type="component" value="Unassembled WGS sequence"/>
</dbReference>
<dbReference type="GO" id="GO:0015926">
    <property type="term" value="F:glucosidase activity"/>
    <property type="evidence" value="ECO:0007669"/>
    <property type="project" value="TreeGrafter"/>
</dbReference>
<dbReference type="InterPro" id="IPR000757">
    <property type="entry name" value="Beta-glucanase-like"/>
</dbReference>
<reference evidence="12" key="1">
    <citation type="journal article" date="2018" name="Algal Res.">
        <title>Characterization of plant carbon substrate utilization by Auxenochlorella protothecoides.</title>
        <authorList>
            <person name="Vogler B.W."/>
            <person name="Starkenburg S.R."/>
            <person name="Sudasinghe N."/>
            <person name="Schambach J.Y."/>
            <person name="Rollin J.A."/>
            <person name="Pattathil S."/>
            <person name="Barry A.N."/>
        </authorList>
    </citation>
    <scope>NUCLEOTIDE SEQUENCE [LARGE SCALE GENOMIC DNA]</scope>
    <source>
        <strain evidence="12">UTEX 25</strain>
    </source>
</reference>